<dbReference type="Proteomes" id="UP000524558">
    <property type="component" value="Unassembled WGS sequence"/>
</dbReference>
<dbReference type="EMBL" id="VYZF01001634">
    <property type="protein sequence ID" value="NWT45453.1"/>
    <property type="molecule type" value="Genomic_DNA"/>
</dbReference>
<evidence type="ECO:0000259" key="6">
    <source>
        <dbReference type="Pfam" id="PF13330"/>
    </source>
</evidence>
<evidence type="ECO:0000256" key="4">
    <source>
        <dbReference type="ARBA" id="ARBA00023180"/>
    </source>
</evidence>
<dbReference type="Pfam" id="PF13330">
    <property type="entry name" value="Mucin2_WxxW"/>
    <property type="match status" value="1"/>
</dbReference>
<dbReference type="GO" id="GO:0005576">
    <property type="term" value="C:extracellular region"/>
    <property type="evidence" value="ECO:0007669"/>
    <property type="project" value="UniProtKB-SubCell"/>
</dbReference>
<keyword evidence="4" id="KW-0325">Glycoprotein</keyword>
<dbReference type="AlphaFoldDB" id="A0A7K5NTC2"/>
<keyword evidence="2" id="KW-0964">Secreted</keyword>
<sequence>SPTTAPSTSYPTEIRTTTPSTTTCEPEVCSWSEWFDVDFPSAGPSQGDFETYQNIRAAGKKVCQQPKEIECQAEDYPEVSIQHVGQVVQCDVNFGLVCKNEDQTGKFKMCLNYRIRVLCCTPNYNCHVTTPLPTTRPTITTFHRSTTTAPTSTTVTTSTTTTTQPTSSETTTQTSTSTTSPTPTPSTSHPTEIRTTTPS</sequence>
<evidence type="ECO:0000256" key="3">
    <source>
        <dbReference type="ARBA" id="ARBA00022729"/>
    </source>
</evidence>
<accession>A0A7K5NTC2</accession>
<evidence type="ECO:0000313" key="8">
    <source>
        <dbReference type="Proteomes" id="UP000524558"/>
    </source>
</evidence>
<gene>
    <name evidence="7" type="primary">Muc5b_1</name>
    <name evidence="7" type="ORF">CHRMAC_R15094</name>
</gene>
<protein>
    <submittedName>
        <fullName evidence="7">MUC5B protein</fullName>
    </submittedName>
</protein>
<comment type="subcellular location">
    <subcellularLocation>
        <location evidence="1">Secreted</location>
    </subcellularLocation>
</comment>
<feature type="non-terminal residue" evidence="7">
    <location>
        <position position="1"/>
    </location>
</feature>
<feature type="region of interest" description="Disordered" evidence="5">
    <location>
        <begin position="1"/>
        <end position="21"/>
    </location>
</feature>
<organism evidence="7 8">
    <name type="scientific">Chroicocephalus maculipennis</name>
    <name type="common">Brown-hooded gull</name>
    <name type="synonym">Larus maculipennis</name>
    <dbReference type="NCBI Taxonomy" id="287016"/>
    <lineage>
        <taxon>Eukaryota</taxon>
        <taxon>Metazoa</taxon>
        <taxon>Chordata</taxon>
        <taxon>Craniata</taxon>
        <taxon>Vertebrata</taxon>
        <taxon>Euteleostomi</taxon>
        <taxon>Archelosauria</taxon>
        <taxon>Archosauria</taxon>
        <taxon>Dinosauria</taxon>
        <taxon>Saurischia</taxon>
        <taxon>Theropoda</taxon>
        <taxon>Coelurosauria</taxon>
        <taxon>Aves</taxon>
        <taxon>Neognathae</taxon>
        <taxon>Neoaves</taxon>
        <taxon>Charadriiformes</taxon>
        <taxon>Laridae</taxon>
        <taxon>Chroicocephalus</taxon>
    </lineage>
</organism>
<keyword evidence="8" id="KW-1185">Reference proteome</keyword>
<keyword evidence="3" id="KW-0732">Signal</keyword>
<evidence type="ECO:0000256" key="1">
    <source>
        <dbReference type="ARBA" id="ARBA00004613"/>
    </source>
</evidence>
<name>A0A7K5NTC2_CHRMC</name>
<feature type="compositionally biased region" description="Low complexity" evidence="5">
    <location>
        <begin position="139"/>
        <end position="190"/>
    </location>
</feature>
<evidence type="ECO:0000256" key="5">
    <source>
        <dbReference type="SAM" id="MobiDB-lite"/>
    </source>
</evidence>
<comment type="caution">
    <text evidence="7">The sequence shown here is derived from an EMBL/GenBank/DDBJ whole genome shotgun (WGS) entry which is preliminary data.</text>
</comment>
<evidence type="ECO:0000256" key="2">
    <source>
        <dbReference type="ARBA" id="ARBA00022525"/>
    </source>
</evidence>
<proteinExistence type="predicted"/>
<feature type="non-terminal residue" evidence="7">
    <location>
        <position position="199"/>
    </location>
</feature>
<reference evidence="7 8" key="1">
    <citation type="submission" date="2019-09" db="EMBL/GenBank/DDBJ databases">
        <title>Bird 10,000 Genomes (B10K) Project - Family phase.</title>
        <authorList>
            <person name="Zhang G."/>
        </authorList>
    </citation>
    <scope>NUCLEOTIDE SEQUENCE [LARGE SCALE GENOMIC DNA]</scope>
    <source>
        <strain evidence="7">B10K-DU-021-33</strain>
        <tissue evidence="7">Mixed tissue sample</tissue>
    </source>
</reference>
<dbReference type="InterPro" id="IPR025155">
    <property type="entry name" value="WxxW_domain"/>
</dbReference>
<evidence type="ECO:0000313" key="7">
    <source>
        <dbReference type="EMBL" id="NWT45453.1"/>
    </source>
</evidence>
<feature type="region of interest" description="Disordered" evidence="5">
    <location>
        <begin position="139"/>
        <end position="199"/>
    </location>
</feature>
<feature type="domain" description="WxxW" evidence="6">
    <location>
        <begin position="31"/>
        <end position="119"/>
    </location>
</feature>